<dbReference type="SMART" id="SM00448">
    <property type="entry name" value="REC"/>
    <property type="match status" value="1"/>
</dbReference>
<dbReference type="InterPro" id="IPR050595">
    <property type="entry name" value="Bact_response_regulator"/>
</dbReference>
<dbReference type="PANTHER" id="PTHR44591">
    <property type="entry name" value="STRESS RESPONSE REGULATOR PROTEIN 1"/>
    <property type="match status" value="1"/>
</dbReference>
<evidence type="ECO:0000259" key="3">
    <source>
        <dbReference type="PROSITE" id="PS50110"/>
    </source>
</evidence>
<dbReference type="EMBL" id="VKLW01000022">
    <property type="protein sequence ID" value="TYK32895.1"/>
    <property type="molecule type" value="Genomic_DNA"/>
</dbReference>
<dbReference type="InterPro" id="IPR011006">
    <property type="entry name" value="CheY-like_superfamily"/>
</dbReference>
<dbReference type="Proteomes" id="UP000324383">
    <property type="component" value="Unassembled WGS sequence"/>
</dbReference>
<evidence type="ECO:0000256" key="1">
    <source>
        <dbReference type="ARBA" id="ARBA00022553"/>
    </source>
</evidence>
<keyword evidence="1 2" id="KW-0597">Phosphoprotein</keyword>
<sequence>MKKKILLIDDKSAIGKVASAYLAENYDLIYVENPLMAMEWLEQGNRPDLIISDLYMPHMTGDVFLKRIKEDEALRTIPFVILSSEEDADRKIELLAEGAADYILKPFDPLELKIRVKKVIG</sequence>
<dbReference type="PROSITE" id="PS50110">
    <property type="entry name" value="RESPONSE_REGULATORY"/>
    <property type="match status" value="1"/>
</dbReference>
<feature type="modified residue" description="4-aspartylphosphate" evidence="2">
    <location>
        <position position="53"/>
    </location>
</feature>
<organism evidence="4 5">
    <name type="scientific">Bacteroides pyogenes</name>
    <dbReference type="NCBI Taxonomy" id="310300"/>
    <lineage>
        <taxon>Bacteria</taxon>
        <taxon>Pseudomonadati</taxon>
        <taxon>Bacteroidota</taxon>
        <taxon>Bacteroidia</taxon>
        <taxon>Bacteroidales</taxon>
        <taxon>Bacteroidaceae</taxon>
        <taxon>Bacteroides</taxon>
    </lineage>
</organism>
<name>A0A5D3ECV0_9BACE</name>
<keyword evidence="5" id="KW-1185">Reference proteome</keyword>
<gene>
    <name evidence="4" type="ORF">FNJ60_10165</name>
</gene>
<accession>A0A5D3ECV0</accession>
<protein>
    <submittedName>
        <fullName evidence="4">Response regulator</fullName>
    </submittedName>
</protein>
<comment type="caution">
    <text evidence="4">The sequence shown here is derived from an EMBL/GenBank/DDBJ whole genome shotgun (WGS) entry which is preliminary data.</text>
</comment>
<dbReference type="PANTHER" id="PTHR44591:SF3">
    <property type="entry name" value="RESPONSE REGULATORY DOMAIN-CONTAINING PROTEIN"/>
    <property type="match status" value="1"/>
</dbReference>
<evidence type="ECO:0000313" key="5">
    <source>
        <dbReference type="Proteomes" id="UP000324383"/>
    </source>
</evidence>
<dbReference type="AlphaFoldDB" id="A0A5D3ECV0"/>
<dbReference type="RefSeq" id="WP_027326269.1">
    <property type="nucleotide sequence ID" value="NZ_CP197398.1"/>
</dbReference>
<proteinExistence type="predicted"/>
<reference evidence="4 5" key="1">
    <citation type="submission" date="2019-07" db="EMBL/GenBank/DDBJ databases">
        <title>Draft Genome Sequences of Bacteroides pyogenes Strains Isolated from the Uterus Holstein Dairy Cows with Metritis.</title>
        <authorList>
            <person name="Cunha F."/>
            <person name="Galvao K.N."/>
            <person name="Jeon S.J."/>
            <person name="Jeong K.C."/>
        </authorList>
    </citation>
    <scope>NUCLEOTIDE SEQUENCE [LARGE SCALE GENOMIC DNA]</scope>
    <source>
        <strain evidence="4 5">KG-31</strain>
    </source>
</reference>
<evidence type="ECO:0000313" key="4">
    <source>
        <dbReference type="EMBL" id="TYK32895.1"/>
    </source>
</evidence>
<dbReference type="GO" id="GO:0000160">
    <property type="term" value="P:phosphorelay signal transduction system"/>
    <property type="evidence" value="ECO:0007669"/>
    <property type="project" value="InterPro"/>
</dbReference>
<dbReference type="InterPro" id="IPR001789">
    <property type="entry name" value="Sig_transdc_resp-reg_receiver"/>
</dbReference>
<evidence type="ECO:0000256" key="2">
    <source>
        <dbReference type="PROSITE-ProRule" id="PRU00169"/>
    </source>
</evidence>
<dbReference type="Gene3D" id="3.40.50.2300">
    <property type="match status" value="1"/>
</dbReference>
<dbReference type="SUPFAM" id="SSF52172">
    <property type="entry name" value="CheY-like"/>
    <property type="match status" value="1"/>
</dbReference>
<feature type="domain" description="Response regulatory" evidence="3">
    <location>
        <begin position="4"/>
        <end position="120"/>
    </location>
</feature>
<dbReference type="Pfam" id="PF00072">
    <property type="entry name" value="Response_reg"/>
    <property type="match status" value="1"/>
</dbReference>